<reference evidence="2" key="1">
    <citation type="submission" date="2022-11" db="UniProtKB">
        <authorList>
            <consortium name="WormBaseParasite"/>
        </authorList>
    </citation>
    <scope>IDENTIFICATION</scope>
</reference>
<protein>
    <submittedName>
        <fullName evidence="2">Uncharacterized protein</fullName>
    </submittedName>
</protein>
<proteinExistence type="predicted"/>
<accession>A0AC34FC04</accession>
<dbReference type="WBParaSite" id="ES5_v2.g14718.t1">
    <property type="protein sequence ID" value="ES5_v2.g14718.t1"/>
    <property type="gene ID" value="ES5_v2.g14718"/>
</dbReference>
<sequence length="244" mass="28997">MVEEAAKTYNEKYSALKLDEIENVQEKIKVLESFSSKHLLLPEAWIIRIQLEVANNEPYETIKALLKRALFDFYSEAVLQSVPDNFRIRFIQEEKPFERLVNWPGNVEIYTRNCFFMNDNYEKDLIDALKFPNIFLHEIYFLLVEFSGKEISNAVKETCWKNQKKYEKIEASNNNIRKWITNILGVNDFGFFIQNVEARIAREPMNIELWQIYIGYLQEVHGNVSIFEIIVRARNRNLDVCFFT</sequence>
<dbReference type="Proteomes" id="UP000887579">
    <property type="component" value="Unplaced"/>
</dbReference>
<organism evidence="1 2">
    <name type="scientific">Panagrolaimus sp. ES5</name>
    <dbReference type="NCBI Taxonomy" id="591445"/>
    <lineage>
        <taxon>Eukaryota</taxon>
        <taxon>Metazoa</taxon>
        <taxon>Ecdysozoa</taxon>
        <taxon>Nematoda</taxon>
        <taxon>Chromadorea</taxon>
        <taxon>Rhabditida</taxon>
        <taxon>Tylenchina</taxon>
        <taxon>Panagrolaimomorpha</taxon>
        <taxon>Panagrolaimoidea</taxon>
        <taxon>Panagrolaimidae</taxon>
        <taxon>Panagrolaimus</taxon>
    </lineage>
</organism>
<evidence type="ECO:0000313" key="1">
    <source>
        <dbReference type="Proteomes" id="UP000887579"/>
    </source>
</evidence>
<evidence type="ECO:0000313" key="2">
    <source>
        <dbReference type="WBParaSite" id="ES5_v2.g14718.t1"/>
    </source>
</evidence>
<name>A0AC34FC04_9BILA</name>